<dbReference type="Proteomes" id="UP001146019">
    <property type="component" value="Unassembled WGS sequence"/>
</dbReference>
<protein>
    <submittedName>
        <fullName evidence="1">Uncharacterized protein</fullName>
    </submittedName>
</protein>
<organism evidence="1 2">
    <name type="scientific">Acinetobacter nematophilus</name>
    <dbReference type="NCBI Taxonomy" id="2994642"/>
    <lineage>
        <taxon>Bacteria</taxon>
        <taxon>Pseudomonadati</taxon>
        <taxon>Pseudomonadota</taxon>
        <taxon>Gammaproteobacteria</taxon>
        <taxon>Moraxellales</taxon>
        <taxon>Moraxellaceae</taxon>
        <taxon>Acinetobacter</taxon>
    </lineage>
</organism>
<evidence type="ECO:0000313" key="2">
    <source>
        <dbReference type="Proteomes" id="UP001146019"/>
    </source>
</evidence>
<comment type="caution">
    <text evidence="1">The sequence shown here is derived from an EMBL/GenBank/DDBJ whole genome shotgun (WGS) entry which is preliminary data.</text>
</comment>
<dbReference type="RefSeq" id="WP_266130919.1">
    <property type="nucleotide sequence ID" value="NZ_JAPKMY010000007.1"/>
</dbReference>
<gene>
    <name evidence="1" type="ORF">OSH00_13945</name>
</gene>
<keyword evidence="2" id="KW-1185">Reference proteome</keyword>
<proteinExistence type="predicted"/>
<dbReference type="EMBL" id="JAPKMY010000007">
    <property type="protein sequence ID" value="MCX5468840.1"/>
    <property type="molecule type" value="Genomic_DNA"/>
</dbReference>
<evidence type="ECO:0000313" key="1">
    <source>
        <dbReference type="EMBL" id="MCX5468840.1"/>
    </source>
</evidence>
<dbReference type="AlphaFoldDB" id="A0A9X3DUM7"/>
<accession>A0A9X3DUM7</accession>
<reference evidence="1" key="1">
    <citation type="submission" date="2022-11" db="EMBL/GenBank/DDBJ databases">
        <title>Biodiversity and phylogenetic relationships of bacteria.</title>
        <authorList>
            <person name="Machado R.A.R."/>
            <person name="Bhat A."/>
            <person name="Loulou A."/>
            <person name="Kallel S."/>
        </authorList>
    </citation>
    <scope>NUCLEOTIDE SEQUENCE</scope>
    <source>
        <strain evidence="1">A-IN1</strain>
    </source>
</reference>
<sequence length="117" mass="13454">MVNPTGTANTNPKPGSTQDIKVERKNRIIVWGGAYSKSDINTFKATANNLQRMYKARDGNKYNIFIREIKIYQDLIDLINRQPENSIKSLDIFTHGGQNHLWMVSVRESDTDNDRIK</sequence>
<name>A0A9X3DUM7_9GAMM</name>